<evidence type="ECO:0000313" key="1">
    <source>
        <dbReference type="EMBL" id="CQD22876.1"/>
    </source>
</evidence>
<dbReference type="GO" id="GO:0030638">
    <property type="term" value="P:polyketide metabolic process"/>
    <property type="evidence" value="ECO:0007669"/>
    <property type="project" value="InterPro"/>
</dbReference>
<dbReference type="Pfam" id="PF07366">
    <property type="entry name" value="SnoaL"/>
    <property type="match status" value="1"/>
</dbReference>
<dbReference type="InterPro" id="IPR032710">
    <property type="entry name" value="NTF2-like_dom_sf"/>
</dbReference>
<dbReference type="EMBL" id="CTEE01000001">
    <property type="protein sequence ID" value="CQD22876.1"/>
    <property type="molecule type" value="Genomic_DNA"/>
</dbReference>
<dbReference type="OrthoDB" id="129343at2"/>
<evidence type="ECO:0000313" key="2">
    <source>
        <dbReference type="Proteomes" id="UP000199251"/>
    </source>
</evidence>
<reference evidence="1 2" key="1">
    <citation type="submission" date="2015-03" db="EMBL/GenBank/DDBJ databases">
        <authorList>
            <person name="Urmite Genomes"/>
        </authorList>
    </citation>
    <scope>NUCLEOTIDE SEQUENCE [LARGE SCALE GENOMIC DNA]</scope>
    <source>
        <strain evidence="1 2">CSUR P1491</strain>
    </source>
</reference>
<gene>
    <name evidence="1" type="ORF">BN1232_05768</name>
</gene>
<protein>
    <submittedName>
        <fullName evidence="1">SnoaL-like polyketide cyclase</fullName>
    </submittedName>
</protein>
<dbReference type="InterPro" id="IPR009959">
    <property type="entry name" value="Cyclase_SnoaL-like"/>
</dbReference>
<name>A0A0E3WE32_MYCLN</name>
<dbReference type="STRING" id="141349.BN1232_05768"/>
<dbReference type="RefSeq" id="WP_090608044.1">
    <property type="nucleotide sequence ID" value="NZ_CTEE01000001.1"/>
</dbReference>
<dbReference type="Gene3D" id="3.10.450.50">
    <property type="match status" value="1"/>
</dbReference>
<organism evidence="1 2">
    <name type="scientific">Mycobacterium lentiflavum</name>
    <dbReference type="NCBI Taxonomy" id="141349"/>
    <lineage>
        <taxon>Bacteria</taxon>
        <taxon>Bacillati</taxon>
        <taxon>Actinomycetota</taxon>
        <taxon>Actinomycetes</taxon>
        <taxon>Mycobacteriales</taxon>
        <taxon>Mycobacteriaceae</taxon>
        <taxon>Mycobacterium</taxon>
        <taxon>Mycobacterium simiae complex</taxon>
    </lineage>
</organism>
<sequence>MGRSEDSKALMWRITEEIWNNGRLDLIDELIAEDLVDHVELAGLEGSGRARYRASIEMMRAAFPDYRNPLDFVIAEDAFAVSYGRSTGTHHGEFFGIPPVVDS</sequence>
<dbReference type="SUPFAM" id="SSF54427">
    <property type="entry name" value="NTF2-like"/>
    <property type="match status" value="1"/>
</dbReference>
<dbReference type="AlphaFoldDB" id="A0A0E3WE32"/>
<dbReference type="Proteomes" id="UP000199251">
    <property type="component" value="Unassembled WGS sequence"/>
</dbReference>
<accession>A0A0E3WE32</accession>
<proteinExistence type="predicted"/>